<keyword evidence="3" id="KW-1185">Reference proteome</keyword>
<feature type="transmembrane region" description="Helical" evidence="1">
    <location>
        <begin position="340"/>
        <end position="364"/>
    </location>
</feature>
<dbReference type="Pfam" id="PF13347">
    <property type="entry name" value="MFS_2"/>
    <property type="match status" value="1"/>
</dbReference>
<evidence type="ECO:0000313" key="2">
    <source>
        <dbReference type="EMBL" id="MBU3875052.1"/>
    </source>
</evidence>
<dbReference type="InterPro" id="IPR039672">
    <property type="entry name" value="MFS_2"/>
</dbReference>
<keyword evidence="1" id="KW-0812">Transmembrane</keyword>
<keyword evidence="1" id="KW-1133">Transmembrane helix</keyword>
<evidence type="ECO:0000256" key="1">
    <source>
        <dbReference type="SAM" id="Phobius"/>
    </source>
</evidence>
<organism evidence="2 3">
    <name type="scientific">Faecalicatena faecalis</name>
    <dbReference type="NCBI Taxonomy" id="2726362"/>
    <lineage>
        <taxon>Bacteria</taxon>
        <taxon>Bacillati</taxon>
        <taxon>Bacillota</taxon>
        <taxon>Clostridia</taxon>
        <taxon>Lachnospirales</taxon>
        <taxon>Lachnospiraceae</taxon>
        <taxon>Faecalicatena</taxon>
    </lineage>
</organism>
<dbReference type="PANTHER" id="PTHR11328">
    <property type="entry name" value="MAJOR FACILITATOR SUPERFAMILY DOMAIN-CONTAINING PROTEIN"/>
    <property type="match status" value="1"/>
</dbReference>
<dbReference type="EMBL" id="JABACJ020000002">
    <property type="protein sequence ID" value="MBU3875052.1"/>
    <property type="molecule type" value="Genomic_DNA"/>
</dbReference>
<feature type="transmembrane region" description="Helical" evidence="1">
    <location>
        <begin position="426"/>
        <end position="448"/>
    </location>
</feature>
<keyword evidence="1" id="KW-0472">Membrane</keyword>
<feature type="transmembrane region" description="Helical" evidence="1">
    <location>
        <begin position="195"/>
        <end position="216"/>
    </location>
</feature>
<dbReference type="Proteomes" id="UP000723714">
    <property type="component" value="Unassembled WGS sequence"/>
</dbReference>
<reference evidence="2 3" key="1">
    <citation type="submission" date="2021-06" db="EMBL/GenBank/DDBJ databases">
        <title>Faecalicatena sp. nov. isolated from porcine feces.</title>
        <authorList>
            <person name="Oh B.S."/>
            <person name="Lee J.H."/>
        </authorList>
    </citation>
    <scope>NUCLEOTIDE SEQUENCE [LARGE SCALE GENOMIC DNA]</scope>
    <source>
        <strain evidence="2 3">AGMB00832</strain>
    </source>
</reference>
<name>A0ABS6D1G7_9FIRM</name>
<dbReference type="NCBIfam" id="TIGR00792">
    <property type="entry name" value="gph"/>
    <property type="match status" value="1"/>
</dbReference>
<sequence>MSNNTKEIKIRPFGVLDKLAYMMGDVGCNIVLTLANSYLLVFYTKVMGVSGAIVGSIFMLARFVDAFTDVFVGRVCDTRTNKKGERYRYWMAYGSLPLVITSTLMYNYFLAAAPMTIKVIYLAITYILFGSICYTAVNIPYGALSNVVTSDTTHRAGLSTWRSVGSQIGGVILGIVIPLVIYVKDADGNNIASGPRFFVVSIILGLVALATILFCWKFSIERVRLKNQTGTEKKSDNSLVVIKKCFTDRALLMNFGNGIFIYAAIQIFMLFNQYIFLDYFENTSLSGLASIVMFLGMMASAPVATIFGKKIGKKEVSVIGLTISTLAYIVIFVTRVSNPFLYFIGAFFAFFGLGICSMLSFAILNDCIDNYYLKTNTNAGGTVYAMNSFMRKMAGAVCTGVGGWSLTWIGYAETAAVQTEAVKQSVFNIAIGIPAVCFGLSLVFMIFFPLNKKRVEENNSKMAELSK</sequence>
<accession>A0ABS6D1G7</accession>
<proteinExistence type="predicted"/>
<dbReference type="InterPro" id="IPR001927">
    <property type="entry name" value="Na/Gal_symport"/>
</dbReference>
<protein>
    <submittedName>
        <fullName evidence="2">Glycoside-pentoside-hexuronide (GPH):cation symporter</fullName>
    </submittedName>
</protein>
<feature type="transmembrane region" description="Helical" evidence="1">
    <location>
        <begin position="120"/>
        <end position="144"/>
    </location>
</feature>
<dbReference type="RefSeq" id="WP_216239810.1">
    <property type="nucleotide sequence ID" value="NZ_JABACJ020000002.1"/>
</dbReference>
<feature type="transmembrane region" description="Helical" evidence="1">
    <location>
        <begin position="164"/>
        <end position="183"/>
    </location>
</feature>
<feature type="transmembrane region" description="Helical" evidence="1">
    <location>
        <begin position="49"/>
        <end position="68"/>
    </location>
</feature>
<feature type="transmembrane region" description="Helical" evidence="1">
    <location>
        <begin position="316"/>
        <end position="334"/>
    </location>
</feature>
<gene>
    <name evidence="2" type="ORF">HGO97_004400</name>
</gene>
<feature type="transmembrane region" description="Helical" evidence="1">
    <location>
        <begin position="21"/>
        <end position="43"/>
    </location>
</feature>
<evidence type="ECO:0000313" key="3">
    <source>
        <dbReference type="Proteomes" id="UP000723714"/>
    </source>
</evidence>
<feature type="transmembrane region" description="Helical" evidence="1">
    <location>
        <begin position="259"/>
        <end position="277"/>
    </location>
</feature>
<feature type="transmembrane region" description="Helical" evidence="1">
    <location>
        <begin position="393"/>
        <end position="411"/>
    </location>
</feature>
<feature type="transmembrane region" description="Helical" evidence="1">
    <location>
        <begin position="89"/>
        <end position="108"/>
    </location>
</feature>
<dbReference type="PANTHER" id="PTHR11328:SF24">
    <property type="entry name" value="MAJOR FACILITATOR SUPERFAMILY (MFS) PROFILE DOMAIN-CONTAINING PROTEIN"/>
    <property type="match status" value="1"/>
</dbReference>
<feature type="transmembrane region" description="Helical" evidence="1">
    <location>
        <begin position="283"/>
        <end position="304"/>
    </location>
</feature>
<comment type="caution">
    <text evidence="2">The sequence shown here is derived from an EMBL/GenBank/DDBJ whole genome shotgun (WGS) entry which is preliminary data.</text>
</comment>